<dbReference type="EMBL" id="SGPL01000080">
    <property type="protein sequence ID" value="THH18287.1"/>
    <property type="molecule type" value="Genomic_DNA"/>
</dbReference>
<dbReference type="AlphaFoldDB" id="A0A4S4M1G0"/>
<organism evidence="2 3">
    <name type="scientific">Bondarzewia mesenterica</name>
    <dbReference type="NCBI Taxonomy" id="1095465"/>
    <lineage>
        <taxon>Eukaryota</taxon>
        <taxon>Fungi</taxon>
        <taxon>Dikarya</taxon>
        <taxon>Basidiomycota</taxon>
        <taxon>Agaricomycotina</taxon>
        <taxon>Agaricomycetes</taxon>
        <taxon>Russulales</taxon>
        <taxon>Bondarzewiaceae</taxon>
        <taxon>Bondarzewia</taxon>
    </lineage>
</organism>
<comment type="caution">
    <text evidence="2">The sequence shown here is derived from an EMBL/GenBank/DDBJ whole genome shotgun (WGS) entry which is preliminary data.</text>
</comment>
<accession>A0A4S4M1G0</accession>
<evidence type="ECO:0000313" key="2">
    <source>
        <dbReference type="EMBL" id="THH18287.1"/>
    </source>
</evidence>
<dbReference type="OrthoDB" id="3226519at2759"/>
<feature type="signal peptide" evidence="1">
    <location>
        <begin position="1"/>
        <end position="19"/>
    </location>
</feature>
<feature type="chain" id="PRO_5020841323" evidence="1">
    <location>
        <begin position="20"/>
        <end position="184"/>
    </location>
</feature>
<evidence type="ECO:0000256" key="1">
    <source>
        <dbReference type="SAM" id="SignalP"/>
    </source>
</evidence>
<evidence type="ECO:0000313" key="3">
    <source>
        <dbReference type="Proteomes" id="UP000310158"/>
    </source>
</evidence>
<name>A0A4S4M1G0_9AGAM</name>
<keyword evidence="3" id="KW-1185">Reference proteome</keyword>
<protein>
    <submittedName>
        <fullName evidence="2">Uncharacterized protein</fullName>
    </submittedName>
</protein>
<sequence>MQLLSILAIALSVSGTAFAAVQCDDKRTISQSFIGKDKDVSVEVAQCSNFITPASVAGSDDSILQKRQDDVCGAPCTTNCFTPSGGGPDPNDCEVISDAILYDSQNVGPLFTMDPAQNTSMIVMTYLSCETFILNQAATPLQYCRSDWASLVDYVALNCQSTQNAHGGNCVADDQRWFIQVQIS</sequence>
<dbReference type="Proteomes" id="UP000310158">
    <property type="component" value="Unassembled WGS sequence"/>
</dbReference>
<keyword evidence="1" id="KW-0732">Signal</keyword>
<reference evidence="2 3" key="1">
    <citation type="submission" date="2019-02" db="EMBL/GenBank/DDBJ databases">
        <title>Genome sequencing of the rare red list fungi Bondarzewia mesenterica.</title>
        <authorList>
            <person name="Buettner E."/>
            <person name="Kellner H."/>
        </authorList>
    </citation>
    <scope>NUCLEOTIDE SEQUENCE [LARGE SCALE GENOMIC DNA]</scope>
    <source>
        <strain evidence="2 3">DSM 108281</strain>
    </source>
</reference>
<proteinExistence type="predicted"/>
<gene>
    <name evidence="2" type="ORF">EW146_g2658</name>
</gene>